<reference evidence="1" key="1">
    <citation type="submission" date="2018-05" db="EMBL/GenBank/DDBJ databases">
        <authorList>
            <person name="Lanie J.A."/>
            <person name="Ng W.-L."/>
            <person name="Kazmierczak K.M."/>
            <person name="Andrzejewski T.M."/>
            <person name="Davidsen T.M."/>
            <person name="Wayne K.J."/>
            <person name="Tettelin H."/>
            <person name="Glass J.I."/>
            <person name="Rusch D."/>
            <person name="Podicherti R."/>
            <person name="Tsui H.-C.T."/>
            <person name="Winkler M.E."/>
        </authorList>
    </citation>
    <scope>NUCLEOTIDE SEQUENCE</scope>
</reference>
<name>A0A382KL21_9ZZZZ</name>
<sequence>MEQAMNNIPIIDKRRLQAEVVGPLFKEMVDQLGQHKAERILESAIQKAAIDEGRRFATQVASSNQSPLRRFIDLFEQWTTGGALEVDTLLESDERFEFNVTRCRYAEMYQEMGLGHIGQLLSCSRDGTFCEGFDDRITLKREQTIMDGAPCCTFRYACEIEPDTES</sequence>
<dbReference type="Pfam" id="PF14196">
    <property type="entry name" value="ATC_hydrolase"/>
    <property type="match status" value="1"/>
</dbReference>
<dbReference type="EMBL" id="UINC01081378">
    <property type="protein sequence ID" value="SVC25168.1"/>
    <property type="molecule type" value="Genomic_DNA"/>
</dbReference>
<organism evidence="1">
    <name type="scientific">marine metagenome</name>
    <dbReference type="NCBI Taxonomy" id="408172"/>
    <lineage>
        <taxon>unclassified sequences</taxon>
        <taxon>metagenomes</taxon>
        <taxon>ecological metagenomes</taxon>
    </lineage>
</organism>
<evidence type="ECO:0008006" key="2">
    <source>
        <dbReference type="Google" id="ProtNLM"/>
    </source>
</evidence>
<proteinExistence type="predicted"/>
<evidence type="ECO:0000313" key="1">
    <source>
        <dbReference type="EMBL" id="SVC25168.1"/>
    </source>
</evidence>
<accession>A0A382KL21</accession>
<protein>
    <recommendedName>
        <fullName evidence="2">L-2-amino-thiazoline-4-carboxylic acid hydrolase</fullName>
    </recommendedName>
</protein>
<dbReference type="InterPro" id="IPR026002">
    <property type="entry name" value="ATC_hydrolase-like"/>
</dbReference>
<dbReference type="AlphaFoldDB" id="A0A382KL21"/>
<gene>
    <name evidence="1" type="ORF">METZ01_LOCUS278022</name>
</gene>